<gene>
    <name evidence="2" type="ORF">BKP45_21060</name>
</gene>
<reference evidence="2 3" key="1">
    <citation type="submission" date="2016-10" db="EMBL/GenBank/DDBJ databases">
        <title>Draft genome sequences of four alkaliphilic bacteria belonging to the Anaerobacillus genus.</title>
        <authorList>
            <person name="Bassil N.M."/>
            <person name="Lloyd J.R."/>
        </authorList>
    </citation>
    <scope>NUCLEOTIDE SEQUENCE [LARGE SCALE GENOMIC DNA]</scope>
    <source>
        <strain evidence="2 3">DSM 22531</strain>
    </source>
</reference>
<dbReference type="STRING" id="472963.BKP45_21060"/>
<accession>A0A1S2LVH2</accession>
<sequence>MRLLPSDPDIQTIVARIEGSDINLQPDFQRGEVWGEPKKRRLIDSILREWHVPPIHVVEVKETAKQDVLDGQQRLAAIRDFVNGDIVVDGYTQPEDPEIVQLDGLSYEGLPEKWRRKFDQFTIRVFKIIDYKPEEPGELFYRLNQPANLTAAEQRNAFFGPARQQVKELAKSMEDAGLTSTILGFSNSRMAYDDVIAKVCFALDRETLVEKITGAKITNKYRTQEEFSESSYYRVEQAIKLMGESSDHFHSEIKFNKATLFSWLCFLASLEKNESEINSKIIGEFISLFEKLRSRTKENVDPTNYPILIEHNSLEDHILDMFNDRASSRAADVSSVLIRDIALWLILSRFMSTVYPDYILKSNNIKLISEKFPQEKWVGAESKVIEQINNFIEDTNWGSDL</sequence>
<comment type="caution">
    <text evidence="2">The sequence shown here is derived from an EMBL/GenBank/DDBJ whole genome shotgun (WGS) entry which is preliminary data.</text>
</comment>
<proteinExistence type="predicted"/>
<dbReference type="PANTHER" id="PTHR39639">
    <property type="entry name" value="CHROMOSOME 16, WHOLE GENOME SHOTGUN SEQUENCE"/>
    <property type="match status" value="1"/>
</dbReference>
<dbReference type="Proteomes" id="UP000180057">
    <property type="component" value="Unassembled WGS sequence"/>
</dbReference>
<dbReference type="RefSeq" id="WP_071391119.1">
    <property type="nucleotide sequence ID" value="NZ_MLQS01000035.1"/>
</dbReference>
<evidence type="ECO:0000313" key="2">
    <source>
        <dbReference type="EMBL" id="OIJ16499.1"/>
    </source>
</evidence>
<dbReference type="PANTHER" id="PTHR39639:SF1">
    <property type="entry name" value="DUF262 DOMAIN-CONTAINING PROTEIN"/>
    <property type="match status" value="1"/>
</dbReference>
<evidence type="ECO:0000259" key="1">
    <source>
        <dbReference type="Pfam" id="PF03235"/>
    </source>
</evidence>
<dbReference type="EMBL" id="MLQS01000035">
    <property type="protein sequence ID" value="OIJ16499.1"/>
    <property type="molecule type" value="Genomic_DNA"/>
</dbReference>
<dbReference type="OrthoDB" id="9770340at2"/>
<keyword evidence="3" id="KW-1185">Reference proteome</keyword>
<name>A0A1S2LVH2_9BACI</name>
<dbReference type="AlphaFoldDB" id="A0A1S2LVH2"/>
<evidence type="ECO:0000313" key="3">
    <source>
        <dbReference type="Proteomes" id="UP000180057"/>
    </source>
</evidence>
<dbReference type="Pfam" id="PF03235">
    <property type="entry name" value="GmrSD_N"/>
    <property type="match status" value="1"/>
</dbReference>
<dbReference type="InterPro" id="IPR004919">
    <property type="entry name" value="GmrSD_N"/>
</dbReference>
<organism evidence="2 3">
    <name type="scientific">Anaerobacillus alkalidiazotrophicus</name>
    <dbReference type="NCBI Taxonomy" id="472963"/>
    <lineage>
        <taxon>Bacteria</taxon>
        <taxon>Bacillati</taxon>
        <taxon>Bacillota</taxon>
        <taxon>Bacilli</taxon>
        <taxon>Bacillales</taxon>
        <taxon>Bacillaceae</taxon>
        <taxon>Anaerobacillus</taxon>
    </lineage>
</organism>
<feature type="domain" description="GmrSD restriction endonucleases N-terminal" evidence="1">
    <location>
        <begin position="21"/>
        <end position="159"/>
    </location>
</feature>
<protein>
    <recommendedName>
        <fullName evidence="1">GmrSD restriction endonucleases N-terminal domain-containing protein</fullName>
    </recommendedName>
</protein>